<name>A0A6J4IZX8_9ACTN</name>
<dbReference type="InterPro" id="IPR009597">
    <property type="entry name" value="DUF1206"/>
</dbReference>
<sequence length="268" mass="27560">MTAGTRSAAQAADSKPVELLGRVGLAAYGLVHLLIAWLAAQVALGTGGEEGAGKDGALTQLAEKSYGGPLLWVIAIGMFALAIWQLGEAIWGRKSFGGAAKRVVHVIEALVFAFLGYSAAKIASGGKGQSNSEQAGLTADVLAKPAGQLLVVAVGVAVLGAAVYLIIKGATKKFLKDLNFAGASPSTRRLTERLGQVGYMAQGTGYGIVGLLIVVAALRHDPEQATGLDTALATLAEQPYGTALLLIVALGFACFGVYCFLDARFRKT</sequence>
<feature type="transmembrane region" description="Helical" evidence="1">
    <location>
        <begin position="146"/>
        <end position="167"/>
    </location>
</feature>
<feature type="domain" description="DUF1206" evidence="2">
    <location>
        <begin position="105"/>
        <end position="171"/>
    </location>
</feature>
<protein>
    <recommendedName>
        <fullName evidence="2">DUF1206 domain-containing protein</fullName>
    </recommendedName>
</protein>
<keyword evidence="1" id="KW-0812">Transmembrane</keyword>
<feature type="transmembrane region" description="Helical" evidence="1">
    <location>
        <begin position="240"/>
        <end position="261"/>
    </location>
</feature>
<feature type="transmembrane region" description="Helical" evidence="1">
    <location>
        <begin position="197"/>
        <end position="220"/>
    </location>
</feature>
<feature type="domain" description="DUF1206" evidence="2">
    <location>
        <begin position="23"/>
        <end position="92"/>
    </location>
</feature>
<dbReference type="EMBL" id="CADCTP010000245">
    <property type="protein sequence ID" value="CAA9266767.1"/>
    <property type="molecule type" value="Genomic_DNA"/>
</dbReference>
<reference evidence="3" key="1">
    <citation type="submission" date="2020-02" db="EMBL/GenBank/DDBJ databases">
        <authorList>
            <person name="Meier V. D."/>
        </authorList>
    </citation>
    <scope>NUCLEOTIDE SEQUENCE</scope>
    <source>
        <strain evidence="3">AVDCRST_MAG41</strain>
    </source>
</reference>
<evidence type="ECO:0000256" key="1">
    <source>
        <dbReference type="SAM" id="Phobius"/>
    </source>
</evidence>
<organism evidence="3">
    <name type="scientific">uncultured Mycobacteriales bacterium</name>
    <dbReference type="NCBI Taxonomy" id="581187"/>
    <lineage>
        <taxon>Bacteria</taxon>
        <taxon>Bacillati</taxon>
        <taxon>Actinomycetota</taxon>
        <taxon>Actinomycetes</taxon>
        <taxon>Mycobacteriales</taxon>
        <taxon>environmental samples</taxon>
    </lineage>
</organism>
<feature type="transmembrane region" description="Helical" evidence="1">
    <location>
        <begin position="70"/>
        <end position="91"/>
    </location>
</feature>
<evidence type="ECO:0000259" key="2">
    <source>
        <dbReference type="Pfam" id="PF06724"/>
    </source>
</evidence>
<feature type="domain" description="DUF1206" evidence="2">
    <location>
        <begin position="197"/>
        <end position="266"/>
    </location>
</feature>
<feature type="transmembrane region" description="Helical" evidence="1">
    <location>
        <begin position="20"/>
        <end position="40"/>
    </location>
</feature>
<dbReference type="Pfam" id="PF06724">
    <property type="entry name" value="DUF1206"/>
    <property type="match status" value="3"/>
</dbReference>
<keyword evidence="1" id="KW-0472">Membrane</keyword>
<dbReference type="AlphaFoldDB" id="A0A6J4IZX8"/>
<evidence type="ECO:0000313" key="3">
    <source>
        <dbReference type="EMBL" id="CAA9266767.1"/>
    </source>
</evidence>
<proteinExistence type="predicted"/>
<accession>A0A6J4IZX8</accession>
<gene>
    <name evidence="3" type="ORF">AVDCRST_MAG41-2670</name>
</gene>
<feature type="transmembrane region" description="Helical" evidence="1">
    <location>
        <begin position="103"/>
        <end position="126"/>
    </location>
</feature>
<keyword evidence="1" id="KW-1133">Transmembrane helix</keyword>